<dbReference type="Proteomes" id="UP000681722">
    <property type="component" value="Unassembled WGS sequence"/>
</dbReference>
<reference evidence="1" key="1">
    <citation type="submission" date="2021-02" db="EMBL/GenBank/DDBJ databases">
        <authorList>
            <person name="Nowell W R."/>
        </authorList>
    </citation>
    <scope>NUCLEOTIDE SEQUENCE</scope>
</reference>
<dbReference type="Proteomes" id="UP000663829">
    <property type="component" value="Unassembled WGS sequence"/>
</dbReference>
<dbReference type="OrthoDB" id="9981520at2759"/>
<comment type="caution">
    <text evidence="1">The sequence shown here is derived from an EMBL/GenBank/DDBJ whole genome shotgun (WGS) entry which is preliminary data.</text>
</comment>
<proteinExistence type="predicted"/>
<dbReference type="EMBL" id="CAJOBC010004546">
    <property type="protein sequence ID" value="CAF3832149.1"/>
    <property type="molecule type" value="Genomic_DNA"/>
</dbReference>
<evidence type="ECO:0000313" key="2">
    <source>
        <dbReference type="EMBL" id="CAF3832149.1"/>
    </source>
</evidence>
<accession>A0A814LFZ7</accession>
<keyword evidence="3" id="KW-1185">Reference proteome</keyword>
<dbReference type="EMBL" id="CAJNOQ010004546">
    <property type="protein sequence ID" value="CAF1064226.1"/>
    <property type="molecule type" value="Genomic_DNA"/>
</dbReference>
<name>A0A814LFZ7_9BILA</name>
<evidence type="ECO:0000313" key="3">
    <source>
        <dbReference type="Proteomes" id="UP000663829"/>
    </source>
</evidence>
<protein>
    <submittedName>
        <fullName evidence="1">Uncharacterized protein</fullName>
    </submittedName>
</protein>
<gene>
    <name evidence="1" type="ORF">GPM918_LOCUS16940</name>
    <name evidence="2" type="ORF">SRO942_LOCUS16939</name>
</gene>
<dbReference type="AlphaFoldDB" id="A0A814LFZ7"/>
<sequence>MALNKSSANPQLNTSGYFNALKSGQFIAYNGNGNPMTISSRDNYTFNINSLVGSAAWVNDLAVTIIGRRLSTPVYNNITFSTYGSEGQQFAMDNLCLTTILILQPIISC</sequence>
<evidence type="ECO:0000313" key="1">
    <source>
        <dbReference type="EMBL" id="CAF1064226.1"/>
    </source>
</evidence>
<organism evidence="1 3">
    <name type="scientific">Didymodactylos carnosus</name>
    <dbReference type="NCBI Taxonomy" id="1234261"/>
    <lineage>
        <taxon>Eukaryota</taxon>
        <taxon>Metazoa</taxon>
        <taxon>Spiralia</taxon>
        <taxon>Gnathifera</taxon>
        <taxon>Rotifera</taxon>
        <taxon>Eurotatoria</taxon>
        <taxon>Bdelloidea</taxon>
        <taxon>Philodinida</taxon>
        <taxon>Philodinidae</taxon>
        <taxon>Didymodactylos</taxon>
    </lineage>
</organism>